<dbReference type="Gene3D" id="3.40.50.1240">
    <property type="entry name" value="Phosphoglycerate mutase-like"/>
    <property type="match status" value="1"/>
</dbReference>
<dbReference type="EMBL" id="KB469301">
    <property type="protein sequence ID" value="EPQ56042.1"/>
    <property type="molecule type" value="Genomic_DNA"/>
</dbReference>
<dbReference type="Pfam" id="PF00328">
    <property type="entry name" value="His_Phos_2"/>
    <property type="match status" value="1"/>
</dbReference>
<keyword evidence="2" id="KW-0732">Signal</keyword>
<dbReference type="PANTHER" id="PTHR11567">
    <property type="entry name" value="ACID PHOSPHATASE-RELATED"/>
    <property type="match status" value="1"/>
</dbReference>
<dbReference type="CDD" id="cd07061">
    <property type="entry name" value="HP_HAP_like"/>
    <property type="match status" value="1"/>
</dbReference>
<feature type="chain" id="PRO_5004544330" evidence="2">
    <location>
        <begin position="24"/>
        <end position="448"/>
    </location>
</feature>
<dbReference type="OrthoDB" id="10262962at2759"/>
<protein>
    <submittedName>
        <fullName evidence="3">Phosphoglycerate mutase-like protein</fullName>
    </submittedName>
</protein>
<dbReference type="GeneID" id="19306063"/>
<name>S7Q965_GLOTA</name>
<dbReference type="KEGG" id="gtr:GLOTRDRAFT_41537"/>
<gene>
    <name evidence="3" type="ORF">GLOTRDRAFT_41537</name>
</gene>
<sequence length="448" mass="49496">MALLSLRLALALLFLRLAYLSVCRNVTSPISTPNGVYNSSTTPSSFAWNTYNYCNAPHVNAAHYTKPHVEGAEMVYMNVMFRHHKRTPDNLYPDENGLNPAGGWNCSNFVQFNYGGGTAAVYHQVVVPPEHPFLSQIWNGTCDQGQLTQEGLEDAVKHGQDFWSVYHDTLGFLPDVNPRDLYVRTSVADRTYQVAGGLLYGMDPAYAGEPFAVYTQPTNIDSLVPDYDCPLADNMRNAYQSVPAWTDHLVAHAELQARLGEITGTANLSAWTSWYDHYFDTFTSRTCAGHPLPCNATTGACVSEEDAAGVFAIGDFEYNYIWNAAQNASTYTALTFGVMFSELAANFKAFQSGVEMYRARLYVGHDGSMIRLASGLGLGKSAPLRWPALGSEMVMEVWRADGEDFVRVVHEGTPVKSLAWVPIEEFVDLLQAQVPEKLFDTCMSTSSS</sequence>
<dbReference type="PANTHER" id="PTHR11567:SF195">
    <property type="entry name" value="ACID PHOSPHATASE, PUTATIVE (AFU_ORTHOLOGUE AFUA_3G14570)-RELATED"/>
    <property type="match status" value="1"/>
</dbReference>
<comment type="similarity">
    <text evidence="1">Belongs to the histidine acid phosphatase family.</text>
</comment>
<dbReference type="SUPFAM" id="SSF53254">
    <property type="entry name" value="Phosphoglycerate mutase-like"/>
    <property type="match status" value="1"/>
</dbReference>
<evidence type="ECO:0000256" key="1">
    <source>
        <dbReference type="ARBA" id="ARBA00005375"/>
    </source>
</evidence>
<dbReference type="InterPro" id="IPR050645">
    <property type="entry name" value="Histidine_acid_phosphatase"/>
</dbReference>
<dbReference type="InterPro" id="IPR029033">
    <property type="entry name" value="His_PPase_superfam"/>
</dbReference>
<reference evidence="3 4" key="1">
    <citation type="journal article" date="2012" name="Science">
        <title>The Paleozoic origin of enzymatic lignin decomposition reconstructed from 31 fungal genomes.</title>
        <authorList>
            <person name="Floudas D."/>
            <person name="Binder M."/>
            <person name="Riley R."/>
            <person name="Barry K."/>
            <person name="Blanchette R.A."/>
            <person name="Henrissat B."/>
            <person name="Martinez A.T."/>
            <person name="Otillar R."/>
            <person name="Spatafora J.W."/>
            <person name="Yadav J.S."/>
            <person name="Aerts A."/>
            <person name="Benoit I."/>
            <person name="Boyd A."/>
            <person name="Carlson A."/>
            <person name="Copeland A."/>
            <person name="Coutinho P.M."/>
            <person name="de Vries R.P."/>
            <person name="Ferreira P."/>
            <person name="Findley K."/>
            <person name="Foster B."/>
            <person name="Gaskell J."/>
            <person name="Glotzer D."/>
            <person name="Gorecki P."/>
            <person name="Heitman J."/>
            <person name="Hesse C."/>
            <person name="Hori C."/>
            <person name="Igarashi K."/>
            <person name="Jurgens J.A."/>
            <person name="Kallen N."/>
            <person name="Kersten P."/>
            <person name="Kohler A."/>
            <person name="Kuees U."/>
            <person name="Kumar T.K.A."/>
            <person name="Kuo A."/>
            <person name="LaButti K."/>
            <person name="Larrondo L.F."/>
            <person name="Lindquist E."/>
            <person name="Ling A."/>
            <person name="Lombard V."/>
            <person name="Lucas S."/>
            <person name="Lundell T."/>
            <person name="Martin R."/>
            <person name="McLaughlin D.J."/>
            <person name="Morgenstern I."/>
            <person name="Morin E."/>
            <person name="Murat C."/>
            <person name="Nagy L.G."/>
            <person name="Nolan M."/>
            <person name="Ohm R.A."/>
            <person name="Patyshakuliyeva A."/>
            <person name="Rokas A."/>
            <person name="Ruiz-Duenas F.J."/>
            <person name="Sabat G."/>
            <person name="Salamov A."/>
            <person name="Samejima M."/>
            <person name="Schmutz J."/>
            <person name="Slot J.C."/>
            <person name="St John F."/>
            <person name="Stenlid J."/>
            <person name="Sun H."/>
            <person name="Sun S."/>
            <person name="Syed K."/>
            <person name="Tsang A."/>
            <person name="Wiebenga A."/>
            <person name="Young D."/>
            <person name="Pisabarro A."/>
            <person name="Eastwood D.C."/>
            <person name="Martin F."/>
            <person name="Cullen D."/>
            <person name="Grigoriev I.V."/>
            <person name="Hibbett D.S."/>
        </authorList>
    </citation>
    <scope>NUCLEOTIDE SEQUENCE [LARGE SCALE GENOMIC DNA]</scope>
    <source>
        <strain evidence="3 4">ATCC 11539</strain>
    </source>
</reference>
<evidence type="ECO:0000256" key="2">
    <source>
        <dbReference type="SAM" id="SignalP"/>
    </source>
</evidence>
<dbReference type="AlphaFoldDB" id="S7Q965"/>
<dbReference type="OMA" id="YIWNAAE"/>
<organism evidence="3 4">
    <name type="scientific">Gloeophyllum trabeum (strain ATCC 11539 / FP-39264 / Madison 617)</name>
    <name type="common">Brown rot fungus</name>
    <dbReference type="NCBI Taxonomy" id="670483"/>
    <lineage>
        <taxon>Eukaryota</taxon>
        <taxon>Fungi</taxon>
        <taxon>Dikarya</taxon>
        <taxon>Basidiomycota</taxon>
        <taxon>Agaricomycotina</taxon>
        <taxon>Agaricomycetes</taxon>
        <taxon>Gloeophyllales</taxon>
        <taxon>Gloeophyllaceae</taxon>
        <taxon>Gloeophyllum</taxon>
    </lineage>
</organism>
<evidence type="ECO:0000313" key="4">
    <source>
        <dbReference type="Proteomes" id="UP000030669"/>
    </source>
</evidence>
<keyword evidence="4" id="KW-1185">Reference proteome</keyword>
<dbReference type="GO" id="GO:0016791">
    <property type="term" value="F:phosphatase activity"/>
    <property type="evidence" value="ECO:0007669"/>
    <property type="project" value="TreeGrafter"/>
</dbReference>
<accession>S7Q965</accession>
<dbReference type="HOGENOM" id="CLU_030126_1_0_1"/>
<feature type="signal peptide" evidence="2">
    <location>
        <begin position="1"/>
        <end position="23"/>
    </location>
</feature>
<dbReference type="eggNOG" id="KOG3720">
    <property type="taxonomic scope" value="Eukaryota"/>
</dbReference>
<proteinExistence type="inferred from homology"/>
<dbReference type="InterPro" id="IPR000560">
    <property type="entry name" value="His_Pase_clade-2"/>
</dbReference>
<dbReference type="RefSeq" id="XP_007865566.1">
    <property type="nucleotide sequence ID" value="XM_007867375.1"/>
</dbReference>
<dbReference type="Proteomes" id="UP000030669">
    <property type="component" value="Unassembled WGS sequence"/>
</dbReference>
<evidence type="ECO:0000313" key="3">
    <source>
        <dbReference type="EMBL" id="EPQ56042.1"/>
    </source>
</evidence>